<dbReference type="InterPro" id="IPR011992">
    <property type="entry name" value="EF-hand-dom_pair"/>
</dbReference>
<evidence type="ECO:0000313" key="3">
    <source>
        <dbReference type="EMBL" id="MEC3861515.1"/>
    </source>
</evidence>
<dbReference type="SUPFAM" id="SSF47473">
    <property type="entry name" value="EF-hand"/>
    <property type="match status" value="1"/>
</dbReference>
<evidence type="ECO:0000259" key="2">
    <source>
        <dbReference type="PROSITE" id="PS50222"/>
    </source>
</evidence>
<evidence type="ECO:0000256" key="1">
    <source>
        <dbReference type="SAM" id="SignalP"/>
    </source>
</evidence>
<accession>A0ABU6HK35</accession>
<protein>
    <submittedName>
        <fullName evidence="3">EF-hand domain-containing protein</fullName>
    </submittedName>
</protein>
<keyword evidence="1" id="KW-0732">Signal</keyword>
<dbReference type="RefSeq" id="WP_326297230.1">
    <property type="nucleotide sequence ID" value="NZ_JAYLLH010000010.1"/>
</dbReference>
<feature type="chain" id="PRO_5045254493" evidence="1">
    <location>
        <begin position="21"/>
        <end position="144"/>
    </location>
</feature>
<reference evidence="3 4" key="1">
    <citation type="submission" date="2024-01" db="EMBL/GenBank/DDBJ databases">
        <title>Mesobacterium rodlantinim sp. nov., isolated from shallow sea hydrothermal systems off Kueishantao Island.</title>
        <authorList>
            <person name="Su Z."/>
            <person name="Tang K."/>
        </authorList>
    </citation>
    <scope>NUCLEOTIDE SEQUENCE [LARGE SCALE GENOMIC DNA]</scope>
    <source>
        <strain evidence="3 4">TK19101</strain>
    </source>
</reference>
<dbReference type="InterPro" id="IPR018247">
    <property type="entry name" value="EF_Hand_1_Ca_BS"/>
</dbReference>
<dbReference type="EMBL" id="JAYLLH010000010">
    <property type="protein sequence ID" value="MEC3861515.1"/>
    <property type="molecule type" value="Genomic_DNA"/>
</dbReference>
<dbReference type="Gene3D" id="1.10.238.10">
    <property type="entry name" value="EF-hand"/>
    <property type="match status" value="2"/>
</dbReference>
<dbReference type="PROSITE" id="PS00018">
    <property type="entry name" value="EF_HAND_1"/>
    <property type="match status" value="1"/>
</dbReference>
<feature type="signal peptide" evidence="1">
    <location>
        <begin position="1"/>
        <end position="20"/>
    </location>
</feature>
<dbReference type="Proteomes" id="UP001348149">
    <property type="component" value="Unassembled WGS sequence"/>
</dbReference>
<sequence>MKSTLIALPLVLATASFAAAQGNPAATKFMENWDLNSDGVVTVEEATEMRNNVFYSFDSDENGVIDDEEHVMFDEARANDIAEMPKGPGRALIQMIADGMSKEANDANGDGTVTGPEFEAGAANWLATVDKNGDGVVTIADFAM</sequence>
<dbReference type="PROSITE" id="PS50222">
    <property type="entry name" value="EF_HAND_2"/>
    <property type="match status" value="1"/>
</dbReference>
<gene>
    <name evidence="3" type="ORF">VK792_09490</name>
</gene>
<keyword evidence="4" id="KW-1185">Reference proteome</keyword>
<name>A0ABU6HK35_9RHOB</name>
<feature type="domain" description="EF-hand" evidence="2">
    <location>
        <begin position="117"/>
        <end position="144"/>
    </location>
</feature>
<comment type="caution">
    <text evidence="3">The sequence shown here is derived from an EMBL/GenBank/DDBJ whole genome shotgun (WGS) entry which is preliminary data.</text>
</comment>
<proteinExistence type="predicted"/>
<organism evidence="3 4">
    <name type="scientific">Mesobacterium hydrothermale</name>
    <dbReference type="NCBI Taxonomy" id="3111907"/>
    <lineage>
        <taxon>Bacteria</taxon>
        <taxon>Pseudomonadati</taxon>
        <taxon>Pseudomonadota</taxon>
        <taxon>Alphaproteobacteria</taxon>
        <taxon>Rhodobacterales</taxon>
        <taxon>Roseobacteraceae</taxon>
        <taxon>Mesobacterium</taxon>
    </lineage>
</organism>
<dbReference type="InterPro" id="IPR002048">
    <property type="entry name" value="EF_hand_dom"/>
</dbReference>
<evidence type="ECO:0000313" key="4">
    <source>
        <dbReference type="Proteomes" id="UP001348149"/>
    </source>
</evidence>